<proteinExistence type="inferred from homology"/>
<name>S3DG22_9GAMM</name>
<dbReference type="InterPro" id="IPR002372">
    <property type="entry name" value="PQQ_rpt_dom"/>
</dbReference>
<evidence type="ECO:0000256" key="3">
    <source>
        <dbReference type="ARBA" id="ARBA00023237"/>
    </source>
</evidence>
<keyword evidence="3 4" id="KW-0998">Cell outer membrane</keyword>
<comment type="subunit">
    <text evidence="4">Part of the Bam complex.</text>
</comment>
<evidence type="ECO:0000313" key="7">
    <source>
        <dbReference type="Proteomes" id="UP000053688"/>
    </source>
</evidence>
<dbReference type="Pfam" id="PF13360">
    <property type="entry name" value="PQQ_2"/>
    <property type="match status" value="1"/>
</dbReference>
<feature type="domain" description="Pyrrolo-quinoline quinone repeat" evidence="5">
    <location>
        <begin position="81"/>
        <end position="319"/>
    </location>
</feature>
<comment type="subcellular location">
    <subcellularLocation>
        <location evidence="4">Cell outer membrane</location>
        <topology evidence="4">Lipid-anchor</topology>
    </subcellularLocation>
</comment>
<comment type="caution">
    <text evidence="6">The sequence shown here is derived from an EMBL/GenBank/DDBJ whole genome shotgun (WGS) entry which is preliminary data.</text>
</comment>
<evidence type="ECO:0000259" key="5">
    <source>
        <dbReference type="Pfam" id="PF13360"/>
    </source>
</evidence>
<dbReference type="SMART" id="SM00564">
    <property type="entry name" value="PQQ"/>
    <property type="match status" value="7"/>
</dbReference>
<dbReference type="InterPro" id="IPR017687">
    <property type="entry name" value="BamB"/>
</dbReference>
<keyword evidence="7" id="KW-1185">Reference proteome</keyword>
<dbReference type="GO" id="GO:0043165">
    <property type="term" value="P:Gram-negative-bacterium-type cell outer membrane assembly"/>
    <property type="evidence" value="ECO:0007669"/>
    <property type="project" value="UniProtKB-UniRule"/>
</dbReference>
<dbReference type="eggNOG" id="COG1520">
    <property type="taxonomic scope" value="Bacteria"/>
</dbReference>
<dbReference type="EMBL" id="AMSD01000002">
    <property type="protein sequence ID" value="EPE37347.1"/>
    <property type="molecule type" value="Genomic_DNA"/>
</dbReference>
<dbReference type="InterPro" id="IPR011047">
    <property type="entry name" value="Quinoprotein_ADH-like_sf"/>
</dbReference>
<dbReference type="PANTHER" id="PTHR34512">
    <property type="entry name" value="CELL SURFACE PROTEIN"/>
    <property type="match status" value="1"/>
</dbReference>
<reference evidence="6 7" key="1">
    <citation type="journal article" date="2014" name="Environ. Microbiol.">
        <title>Genomic signatures of obligate host dependence in the luminous bacterial symbiont of a vertebrate.</title>
        <authorList>
            <person name="Hendry T.A."/>
            <person name="de Wet J.R."/>
            <person name="Dunlap P.V."/>
        </authorList>
    </citation>
    <scope>NUCLEOTIDE SEQUENCE [LARGE SCALE GENOMIC DNA]</scope>
    <source>
        <strain evidence="6 7">Akat1</strain>
    </source>
</reference>
<dbReference type="PROSITE" id="PS51257">
    <property type="entry name" value="PROKAR_LIPOPROTEIN"/>
    <property type="match status" value="1"/>
</dbReference>
<accession>S3DG22</accession>
<evidence type="ECO:0000313" key="6">
    <source>
        <dbReference type="EMBL" id="EPE37347.1"/>
    </source>
</evidence>
<dbReference type="PANTHER" id="PTHR34512:SF30">
    <property type="entry name" value="OUTER MEMBRANE PROTEIN ASSEMBLY FACTOR BAMB"/>
    <property type="match status" value="1"/>
</dbReference>
<dbReference type="InterPro" id="IPR018391">
    <property type="entry name" value="PQQ_b-propeller_rpt"/>
</dbReference>
<dbReference type="AlphaFoldDB" id="S3DG22"/>
<dbReference type="RefSeq" id="WP_016503979.1">
    <property type="nucleotide sequence ID" value="NZ_AMSD01000002.1"/>
</dbReference>
<sequence length="393" mass="43709">MNTKKRIGSIFILIVCMHVFLSLGCVQVKDLATSSFSYKNSKNEIIQLQEWKTSVGEGVGYHISKLSPKYAYGKIYIASRSGLVKALDPKNGHTLWETSLEENNISARLSGGISAAYGKLFIGSENGKLISLDAQTGKLIWNVRIGSELLTAPVTSNNMVIVNTNQGMLLSLDQQTGQQNWIISTTVPNISLRGDSVPVIGFDTVFWGTTDGFLAAANLEQGKLIWKKAIRKTTSKKNMKVNHIVDIDASPLLLGNTIFVIGVNTQLVAIDLNSGQFIWESPYSSEKDIQSDGNRIFITTDNNCLVAVDIKNGNEIWKNEQLRDRVVTDPKIIKEYLVVGDNKGYLHWIDRRTGEFITQYRVHYSGFSVGPIELPEGYLLTTRNGEVRKFKIN</sequence>
<dbReference type="Proteomes" id="UP000053688">
    <property type="component" value="Unassembled WGS sequence"/>
</dbReference>
<gene>
    <name evidence="6" type="primary">yfgL</name>
    <name evidence="4" type="synonym">bamB</name>
    <name evidence="6" type="ORF">O1U_0647</name>
</gene>
<dbReference type="STRING" id="28176.CF66_9012"/>
<keyword evidence="2 4" id="KW-0472">Membrane</keyword>
<evidence type="ECO:0000256" key="2">
    <source>
        <dbReference type="ARBA" id="ARBA00023136"/>
    </source>
</evidence>
<dbReference type="NCBIfam" id="TIGR03300">
    <property type="entry name" value="assembly_YfgL"/>
    <property type="match status" value="1"/>
</dbReference>
<organism evidence="6 7">
    <name type="scientific">Candidatus Photodesmus katoptron Akat1</name>
    <dbReference type="NCBI Taxonomy" id="1236703"/>
    <lineage>
        <taxon>Bacteria</taxon>
        <taxon>Pseudomonadati</taxon>
        <taxon>Pseudomonadota</taxon>
        <taxon>Gammaproteobacteria</taxon>
        <taxon>Vibrionales</taxon>
        <taxon>Vibrionaceae</taxon>
        <taxon>Candidatus Photodesmus</taxon>
    </lineage>
</organism>
<protein>
    <recommendedName>
        <fullName evidence="4">Outer membrane protein assembly factor BamB</fullName>
    </recommendedName>
</protein>
<dbReference type="GO" id="GO:0051205">
    <property type="term" value="P:protein insertion into membrane"/>
    <property type="evidence" value="ECO:0007669"/>
    <property type="project" value="UniProtKB-UniRule"/>
</dbReference>
<comment type="similarity">
    <text evidence="4">Belongs to the BamB family.</text>
</comment>
<keyword evidence="4" id="KW-0564">Palmitate</keyword>
<evidence type="ECO:0000256" key="4">
    <source>
        <dbReference type="HAMAP-Rule" id="MF_00923"/>
    </source>
</evidence>
<dbReference type="GO" id="GO:0009279">
    <property type="term" value="C:cell outer membrane"/>
    <property type="evidence" value="ECO:0007669"/>
    <property type="project" value="UniProtKB-SubCell"/>
</dbReference>
<dbReference type="HAMAP" id="MF_00923">
    <property type="entry name" value="OM_assembly_BamB"/>
    <property type="match status" value="1"/>
</dbReference>
<keyword evidence="4 6" id="KW-0449">Lipoprotein</keyword>
<keyword evidence="1 4" id="KW-0732">Signal</keyword>
<dbReference type="SUPFAM" id="SSF50998">
    <property type="entry name" value="Quinoprotein alcohol dehydrogenase-like"/>
    <property type="match status" value="1"/>
</dbReference>
<dbReference type="Gene3D" id="2.130.10.10">
    <property type="entry name" value="YVTN repeat-like/Quinoprotein amine dehydrogenase"/>
    <property type="match status" value="1"/>
</dbReference>
<evidence type="ECO:0000256" key="1">
    <source>
        <dbReference type="ARBA" id="ARBA00022729"/>
    </source>
</evidence>
<comment type="function">
    <text evidence="4">Part of the outer membrane protein assembly complex, which is involved in assembly and insertion of beta-barrel proteins into the outer membrane.</text>
</comment>
<dbReference type="InterPro" id="IPR015943">
    <property type="entry name" value="WD40/YVTN_repeat-like_dom_sf"/>
</dbReference>